<gene>
    <name evidence="1" type="ORF">VNE69_07094</name>
</gene>
<dbReference type="GeneID" id="90541850"/>
<accession>A0AAX4JDD8</accession>
<protein>
    <submittedName>
        <fullName evidence="1">Uncharacterized protein</fullName>
    </submittedName>
</protein>
<sequence>MIFILDVIFGAEFNINEYIRKNPNKNPHNKYISIVSSTDLFEFRPYDELEKEINRMDYVYTVPHSIKNPNIEQNITFNTKNNSPKIDNVCYFDKTNKEATMLCIYCNDAKQNIHLKTTSSFADSNFPNNDMLQCNVKDDKEQNKTTVNTKTMFLIENSTNLKDMKMPYNKNDDIQHIILGKDQIEKTPLINGSISLTHSSLIYKRKTYNQNIALDTKELGKPSFDSYDESAMCYNNKTDKNVVVNGIENKQPLKDTSKEISQLKDDLSEFLHFPNQITNDLSLDFAEIRKKMFECENKIIVFIENKKTKLKSKIIKYPRIIRNIRSDKDIKKNYEKIKRLKYNDIHKIKKIKLPRIKTEFYKSQLPSVLREIISKFIKLFERFLMIYDMKIDLSINSMLTTAQRIKIHDYNIEILSLFNHIPIIETTKKLENKLRLHNNENVSIHKNTDKILRSIKKILLTLSSKSDEVTKNFEVLNQIYNNK</sequence>
<dbReference type="EMBL" id="CP142732">
    <property type="protein sequence ID" value="WUR04025.1"/>
    <property type="molecule type" value="Genomic_DNA"/>
</dbReference>
<evidence type="ECO:0000313" key="1">
    <source>
        <dbReference type="EMBL" id="WUR04025.1"/>
    </source>
</evidence>
<evidence type="ECO:0000313" key="2">
    <source>
        <dbReference type="Proteomes" id="UP001334084"/>
    </source>
</evidence>
<dbReference type="Proteomes" id="UP001334084">
    <property type="component" value="Chromosome 7"/>
</dbReference>
<dbReference type="KEGG" id="vnx:VNE69_07094"/>
<proteinExistence type="predicted"/>
<reference evidence="1" key="1">
    <citation type="journal article" date="2024" name="BMC Genomics">
        <title>Functional annotation of a divergent genome using sequence and structure-based similarity.</title>
        <authorList>
            <person name="Svedberg D."/>
            <person name="Winiger R.R."/>
            <person name="Berg A."/>
            <person name="Sharma H."/>
            <person name="Tellgren-Roth C."/>
            <person name="Debrunner-Vossbrinck B.A."/>
            <person name="Vossbrinck C.R."/>
            <person name="Barandun J."/>
        </authorList>
    </citation>
    <scope>NUCLEOTIDE SEQUENCE</scope>
    <source>
        <strain evidence="1">Illinois isolate</strain>
    </source>
</reference>
<dbReference type="RefSeq" id="XP_065330170.1">
    <property type="nucleotide sequence ID" value="XM_065474098.1"/>
</dbReference>
<dbReference type="AlphaFoldDB" id="A0AAX4JDD8"/>
<name>A0AAX4JDD8_9MICR</name>
<organism evidence="1 2">
    <name type="scientific">Vairimorpha necatrix</name>
    <dbReference type="NCBI Taxonomy" id="6039"/>
    <lineage>
        <taxon>Eukaryota</taxon>
        <taxon>Fungi</taxon>
        <taxon>Fungi incertae sedis</taxon>
        <taxon>Microsporidia</taxon>
        <taxon>Nosematidae</taxon>
        <taxon>Vairimorpha</taxon>
    </lineage>
</organism>
<keyword evidence="2" id="KW-1185">Reference proteome</keyword>